<comment type="caution">
    <text evidence="1">The sequence shown here is derived from an EMBL/GenBank/DDBJ whole genome shotgun (WGS) entry which is preliminary data.</text>
</comment>
<evidence type="ECO:0000313" key="2">
    <source>
        <dbReference type="Proteomes" id="UP000011873"/>
    </source>
</evidence>
<proteinExistence type="predicted"/>
<protein>
    <submittedName>
        <fullName evidence="1">Uncharacterized protein</fullName>
    </submittedName>
</protein>
<organism evidence="1 2">
    <name type="scientific">Leptospira borgpetersenii serovar Hardjo-bovis str. Sponselee</name>
    <dbReference type="NCBI Taxonomy" id="1303729"/>
    <lineage>
        <taxon>Bacteria</taxon>
        <taxon>Pseudomonadati</taxon>
        <taxon>Spirochaetota</taxon>
        <taxon>Spirochaetia</taxon>
        <taxon>Leptospirales</taxon>
        <taxon>Leptospiraceae</taxon>
        <taxon>Leptospira</taxon>
    </lineage>
</organism>
<evidence type="ECO:0000313" key="1">
    <source>
        <dbReference type="EMBL" id="EMJ79333.1"/>
    </source>
</evidence>
<dbReference type="AlphaFoldDB" id="M6BSG7"/>
<gene>
    <name evidence="1" type="ORF">LEP1GSC016_1255</name>
</gene>
<sequence>MKNTFFPFLPKPLPQFAYNLNYVLSNKNYPILIYKKFLGSYRDFLTKESL</sequence>
<dbReference type="Proteomes" id="UP000011873">
    <property type="component" value="Unassembled WGS sequence"/>
</dbReference>
<dbReference type="EMBL" id="ANMU01000131">
    <property type="protein sequence ID" value="EMJ79333.1"/>
    <property type="molecule type" value="Genomic_DNA"/>
</dbReference>
<accession>M6BSG7</accession>
<name>M6BSG7_LEPBO</name>
<reference evidence="1 2" key="1">
    <citation type="submission" date="2013-01" db="EMBL/GenBank/DDBJ databases">
        <authorList>
            <person name="Harkins D.M."/>
            <person name="Durkin A.S."/>
            <person name="Brinkac L.M."/>
            <person name="Haft D.H."/>
            <person name="Selengut J.D."/>
            <person name="Sanka R."/>
            <person name="DePew J."/>
            <person name="Purushe J."/>
            <person name="Galloway R.L."/>
            <person name="Vinetz J.M."/>
            <person name="Sutton G.G."/>
            <person name="Nierman W.C."/>
            <person name="Fouts D.E."/>
        </authorList>
    </citation>
    <scope>NUCLEOTIDE SEQUENCE [LARGE SCALE GENOMIC DNA]</scope>
    <source>
        <strain evidence="1 2">Sponselee CDC</strain>
    </source>
</reference>